<dbReference type="Gene3D" id="1.10.630.10">
    <property type="entry name" value="Cytochrome P450"/>
    <property type="match status" value="1"/>
</dbReference>
<dbReference type="SUPFAM" id="SSF48264">
    <property type="entry name" value="Cytochrome P450"/>
    <property type="match status" value="1"/>
</dbReference>
<evidence type="ECO:0000256" key="5">
    <source>
        <dbReference type="ARBA" id="ARBA00023002"/>
    </source>
</evidence>
<dbReference type="GO" id="GO:0016705">
    <property type="term" value="F:oxidoreductase activity, acting on paired donors, with incorporation or reduction of molecular oxygen"/>
    <property type="evidence" value="ECO:0007669"/>
    <property type="project" value="InterPro"/>
</dbReference>
<dbReference type="InterPro" id="IPR001128">
    <property type="entry name" value="Cyt_P450"/>
</dbReference>
<evidence type="ECO:0000256" key="4">
    <source>
        <dbReference type="ARBA" id="ARBA00022723"/>
    </source>
</evidence>
<dbReference type="InterPro" id="IPR050121">
    <property type="entry name" value="Cytochrome_P450_monoxygenase"/>
</dbReference>
<dbReference type="AlphaFoldDB" id="A0AAJ0FSG8"/>
<evidence type="ECO:0000256" key="7">
    <source>
        <dbReference type="ARBA" id="ARBA00023033"/>
    </source>
</evidence>
<dbReference type="PANTHER" id="PTHR24305">
    <property type="entry name" value="CYTOCHROME P450"/>
    <property type="match status" value="1"/>
</dbReference>
<name>A0AAJ0FSG8_9HYPO</name>
<keyword evidence="8" id="KW-1133">Transmembrane helix</keyword>
<evidence type="ECO:0000313" key="10">
    <source>
        <dbReference type="Proteomes" id="UP001251528"/>
    </source>
</evidence>
<reference evidence="9" key="1">
    <citation type="submission" date="2023-06" db="EMBL/GenBank/DDBJ databases">
        <title>Conoideocrella luteorostrata (Hypocreales: Clavicipitaceae), a potential biocontrol fungus for elongate hemlock scale in United States Christmas tree production areas.</title>
        <authorList>
            <person name="Barrett H."/>
            <person name="Lovett B."/>
            <person name="Macias A.M."/>
            <person name="Stajich J.E."/>
            <person name="Kasson M.T."/>
        </authorList>
    </citation>
    <scope>NUCLEOTIDE SEQUENCE</scope>
    <source>
        <strain evidence="9">ARSEF 14590</strain>
    </source>
</reference>
<feature type="transmembrane region" description="Helical" evidence="8">
    <location>
        <begin position="12"/>
        <end position="29"/>
    </location>
</feature>
<keyword evidence="3" id="KW-0349">Heme</keyword>
<evidence type="ECO:0000256" key="6">
    <source>
        <dbReference type="ARBA" id="ARBA00023004"/>
    </source>
</evidence>
<accession>A0AAJ0FSG8</accession>
<evidence type="ECO:0000256" key="3">
    <source>
        <dbReference type="ARBA" id="ARBA00022617"/>
    </source>
</evidence>
<dbReference type="GO" id="GO:0004497">
    <property type="term" value="F:monooxygenase activity"/>
    <property type="evidence" value="ECO:0007669"/>
    <property type="project" value="UniProtKB-KW"/>
</dbReference>
<evidence type="ECO:0000313" key="9">
    <source>
        <dbReference type="EMBL" id="KAK2594897.1"/>
    </source>
</evidence>
<dbReference type="Proteomes" id="UP001251528">
    <property type="component" value="Unassembled WGS sequence"/>
</dbReference>
<sequence>MTIVRISDEMQWHSVLWASLGVALVYILSKCFYNLFLHPLSGFPGPKLAAMSNMYEFWYDVVRDGTYIWQVEKMHQVYGPIVRVNVGELHIRDSEFYSSIYTSGTRKVNKDPDTYKAFGFPGSTGATIDHDLHRVRRGYMNPYFSKRAIVEMESLIHERTDRLFRRLEEAATNGTVVNLNSAFAALTADVITKRFYGEHFDFVGEPGFKAVATDAILGLSTVFNVARFFPGAVSAFTNLPRGIVRITVQPVAALLDFQDDVRAKILSCLKTVEGPQSKSIMASLLNDAHIPAEEKDIGRLVDDSISFVFGGTESTARTISTIVFHLLNNKTHLKKLREELDAVLPAQLDQHEYSMTQLRHLSYLVCFVPEALL</sequence>
<keyword evidence="5" id="KW-0560">Oxidoreductase</keyword>
<dbReference type="PANTHER" id="PTHR24305:SF157">
    <property type="entry name" value="N-ACETYLTRYPTOPHAN 6-HYDROXYLASE IVOC-RELATED"/>
    <property type="match status" value="1"/>
</dbReference>
<dbReference type="Pfam" id="PF00067">
    <property type="entry name" value="p450"/>
    <property type="match status" value="1"/>
</dbReference>
<comment type="cofactor">
    <cofactor evidence="1">
        <name>heme</name>
        <dbReference type="ChEBI" id="CHEBI:30413"/>
    </cofactor>
</comment>
<proteinExistence type="inferred from homology"/>
<gene>
    <name evidence="9" type="ORF">QQS21_007396</name>
</gene>
<comment type="caution">
    <text evidence="9">The sequence shown here is derived from an EMBL/GenBank/DDBJ whole genome shotgun (WGS) entry which is preliminary data.</text>
</comment>
<dbReference type="GO" id="GO:0020037">
    <property type="term" value="F:heme binding"/>
    <property type="evidence" value="ECO:0007669"/>
    <property type="project" value="InterPro"/>
</dbReference>
<keyword evidence="8" id="KW-0472">Membrane</keyword>
<keyword evidence="8" id="KW-0812">Transmembrane</keyword>
<evidence type="ECO:0000256" key="8">
    <source>
        <dbReference type="SAM" id="Phobius"/>
    </source>
</evidence>
<keyword evidence="7" id="KW-0503">Monooxygenase</keyword>
<keyword evidence="10" id="KW-1185">Reference proteome</keyword>
<evidence type="ECO:0000256" key="2">
    <source>
        <dbReference type="ARBA" id="ARBA00010617"/>
    </source>
</evidence>
<dbReference type="EMBL" id="JASWJB010000151">
    <property type="protein sequence ID" value="KAK2594897.1"/>
    <property type="molecule type" value="Genomic_DNA"/>
</dbReference>
<evidence type="ECO:0000256" key="1">
    <source>
        <dbReference type="ARBA" id="ARBA00001971"/>
    </source>
</evidence>
<dbReference type="InterPro" id="IPR036396">
    <property type="entry name" value="Cyt_P450_sf"/>
</dbReference>
<dbReference type="CDD" id="cd11062">
    <property type="entry name" value="CYP58-like"/>
    <property type="match status" value="1"/>
</dbReference>
<dbReference type="GO" id="GO:0005506">
    <property type="term" value="F:iron ion binding"/>
    <property type="evidence" value="ECO:0007669"/>
    <property type="project" value="InterPro"/>
</dbReference>
<keyword evidence="4" id="KW-0479">Metal-binding</keyword>
<comment type="similarity">
    <text evidence="2">Belongs to the cytochrome P450 family.</text>
</comment>
<evidence type="ECO:0008006" key="11">
    <source>
        <dbReference type="Google" id="ProtNLM"/>
    </source>
</evidence>
<protein>
    <recommendedName>
        <fullName evidence="11">Cytochrome P450</fullName>
    </recommendedName>
</protein>
<keyword evidence="6" id="KW-0408">Iron</keyword>
<organism evidence="9 10">
    <name type="scientific">Conoideocrella luteorostrata</name>
    <dbReference type="NCBI Taxonomy" id="1105319"/>
    <lineage>
        <taxon>Eukaryota</taxon>
        <taxon>Fungi</taxon>
        <taxon>Dikarya</taxon>
        <taxon>Ascomycota</taxon>
        <taxon>Pezizomycotina</taxon>
        <taxon>Sordariomycetes</taxon>
        <taxon>Hypocreomycetidae</taxon>
        <taxon>Hypocreales</taxon>
        <taxon>Clavicipitaceae</taxon>
        <taxon>Conoideocrella</taxon>
    </lineage>
</organism>